<feature type="compositionally biased region" description="Basic and acidic residues" evidence="1">
    <location>
        <begin position="51"/>
        <end position="73"/>
    </location>
</feature>
<organism evidence="2 3">
    <name type="scientific">Nakaseomyces bracarensis</name>
    <dbReference type="NCBI Taxonomy" id="273131"/>
    <lineage>
        <taxon>Eukaryota</taxon>
        <taxon>Fungi</taxon>
        <taxon>Dikarya</taxon>
        <taxon>Ascomycota</taxon>
        <taxon>Saccharomycotina</taxon>
        <taxon>Saccharomycetes</taxon>
        <taxon>Saccharomycetales</taxon>
        <taxon>Saccharomycetaceae</taxon>
        <taxon>Nakaseomyces</taxon>
    </lineage>
</organism>
<feature type="compositionally biased region" description="Basic and acidic residues" evidence="1">
    <location>
        <begin position="1"/>
        <end position="20"/>
    </location>
</feature>
<accession>A0ABR4NNT4</accession>
<sequence length="82" mass="9810">MSSDELKKEVIENKDKREKVQPWTQVEQEIPVRSFTGYRVELGGWIRNDKLADRQKEMEEEDKNKESLNEERLNVYAPTKKN</sequence>
<keyword evidence="3" id="KW-1185">Reference proteome</keyword>
<proteinExistence type="predicted"/>
<name>A0ABR4NNT4_9SACH</name>
<gene>
    <name evidence="2" type="ORF">RNJ44_01726</name>
</gene>
<feature type="region of interest" description="Disordered" evidence="1">
    <location>
        <begin position="51"/>
        <end position="82"/>
    </location>
</feature>
<comment type="caution">
    <text evidence="2">The sequence shown here is derived from an EMBL/GenBank/DDBJ whole genome shotgun (WGS) entry which is preliminary data.</text>
</comment>
<dbReference type="EMBL" id="JBEVYD010000011">
    <property type="protein sequence ID" value="KAL3229590.1"/>
    <property type="molecule type" value="Genomic_DNA"/>
</dbReference>
<evidence type="ECO:0000313" key="3">
    <source>
        <dbReference type="Proteomes" id="UP001623330"/>
    </source>
</evidence>
<reference evidence="2 3" key="1">
    <citation type="submission" date="2024-05" db="EMBL/GenBank/DDBJ databases">
        <title>Long read based assembly of the Candida bracarensis genome reveals expanded adhesin content.</title>
        <authorList>
            <person name="Marcet-Houben M."/>
            <person name="Ksiezopolska E."/>
            <person name="Gabaldon T."/>
        </authorList>
    </citation>
    <scope>NUCLEOTIDE SEQUENCE [LARGE SCALE GENOMIC DNA]</scope>
    <source>
        <strain evidence="2 3">CBM6</strain>
    </source>
</reference>
<dbReference type="Proteomes" id="UP001623330">
    <property type="component" value="Unassembled WGS sequence"/>
</dbReference>
<evidence type="ECO:0000256" key="1">
    <source>
        <dbReference type="SAM" id="MobiDB-lite"/>
    </source>
</evidence>
<evidence type="ECO:0000313" key="2">
    <source>
        <dbReference type="EMBL" id="KAL3229590.1"/>
    </source>
</evidence>
<protein>
    <submittedName>
        <fullName evidence="2">Uncharacterized protein</fullName>
    </submittedName>
</protein>
<feature type="region of interest" description="Disordered" evidence="1">
    <location>
        <begin position="1"/>
        <end position="22"/>
    </location>
</feature>